<evidence type="ECO:0000313" key="2">
    <source>
        <dbReference type="Proteomes" id="UP000290407"/>
    </source>
</evidence>
<name>A0A4Q2UKY1_9BACT</name>
<evidence type="ECO:0000313" key="1">
    <source>
        <dbReference type="EMBL" id="RYC69886.1"/>
    </source>
</evidence>
<proteinExistence type="predicted"/>
<dbReference type="EMBL" id="SBLB01000003">
    <property type="protein sequence ID" value="RYC69886.1"/>
    <property type="molecule type" value="Genomic_DNA"/>
</dbReference>
<dbReference type="RefSeq" id="WP_129602256.1">
    <property type="nucleotide sequence ID" value="NZ_SBLB01000003.1"/>
</dbReference>
<keyword evidence="2" id="KW-1185">Reference proteome</keyword>
<organism evidence="1 2">
    <name type="scientific">Spirosoma sordidisoli</name>
    <dbReference type="NCBI Taxonomy" id="2502893"/>
    <lineage>
        <taxon>Bacteria</taxon>
        <taxon>Pseudomonadati</taxon>
        <taxon>Bacteroidota</taxon>
        <taxon>Cytophagia</taxon>
        <taxon>Cytophagales</taxon>
        <taxon>Cytophagaceae</taxon>
        <taxon>Spirosoma</taxon>
    </lineage>
</organism>
<sequence length="122" mass="13621">METIYEWLLHNMGNQGNAFTILNVHRQTDQADSAPLEVMARTHDYAVVTVQIQPVEADSSDTDRLHDRPATQTINFARTEQLLDYLSTGNLPDAATNESASGFRVSVFEPQAGEDQIVFPQE</sequence>
<protein>
    <submittedName>
        <fullName evidence="1">Uncharacterized protein</fullName>
    </submittedName>
</protein>
<accession>A0A4Q2UKY1</accession>
<reference evidence="1 2" key="1">
    <citation type="submission" date="2019-01" db="EMBL/GenBank/DDBJ databases">
        <title>Spirosoma flava sp. nov., a propanil-degrading bacterium isolated from herbicide-contaminated soil.</title>
        <authorList>
            <person name="Zhang L."/>
            <person name="Jiang J.-D."/>
        </authorList>
    </citation>
    <scope>NUCLEOTIDE SEQUENCE [LARGE SCALE GENOMIC DNA]</scope>
    <source>
        <strain evidence="1 2">TY50</strain>
    </source>
</reference>
<comment type="caution">
    <text evidence="1">The sequence shown here is derived from an EMBL/GenBank/DDBJ whole genome shotgun (WGS) entry which is preliminary data.</text>
</comment>
<dbReference type="AlphaFoldDB" id="A0A4Q2UKY1"/>
<dbReference type="Proteomes" id="UP000290407">
    <property type="component" value="Unassembled WGS sequence"/>
</dbReference>
<gene>
    <name evidence="1" type="ORF">EQG79_14950</name>
</gene>